<feature type="compositionally biased region" description="Basic and acidic residues" evidence="1">
    <location>
        <begin position="332"/>
        <end position="343"/>
    </location>
</feature>
<evidence type="ECO:0000256" key="1">
    <source>
        <dbReference type="SAM" id="MobiDB-lite"/>
    </source>
</evidence>
<sequence length="515" mass="58650">MREEGRTSRAQARSASPSSFLPSTSSSLLVPPRSSHHSRPTPFRHLPLLFPRSLGPHERHRRRYGISRRYSGSLSSAAHTDRTYFRSLILPQSYDRGRQHRLAPPPPRAARRRAACGEGRRPSSEGSSNVLVDGRRGRVGEVGRRRGRCECGREDEGEIRNEHPRDGREERDDDECRQRRRWKTEFQMGVGTAVEWMCMFLFLCMPSFPIHRFVISITHTRPRPASHAPRPSPLPALPTAFVILALLLRLPHSHRANSDSWASSSPSSIQRGGLDLRVVVDATQTKTSSTDLQLMEAAIRIQFRQWWRSEMGTRRVRAWSAGEAATTTRRIQAEAGREPRWEQNRASLASDAKARGADRARLDEEDLANACLRVMRKLGYISLDILISYGERRDAGWGPITLYFSSTNHSHAGDKDVGAVYNEGGGKRRLASGGEREKGQRVSRRCRSSYMNRDYPDRSVEKEVYRALASVWFWNVAEKRVSEAHFDVTKRDIPRIRYVLNQRQEISGEDPALRN</sequence>
<name>A0AAV9Z519_9AGAR</name>
<feature type="region of interest" description="Disordered" evidence="1">
    <location>
        <begin position="332"/>
        <end position="355"/>
    </location>
</feature>
<proteinExistence type="predicted"/>
<evidence type="ECO:0000313" key="3">
    <source>
        <dbReference type="Proteomes" id="UP001362999"/>
    </source>
</evidence>
<dbReference type="EMBL" id="JAWWNJ010000206">
    <property type="protein sequence ID" value="KAK6971703.1"/>
    <property type="molecule type" value="Genomic_DNA"/>
</dbReference>
<feature type="compositionally biased region" description="Basic and acidic residues" evidence="1">
    <location>
        <begin position="133"/>
        <end position="177"/>
    </location>
</feature>
<feature type="region of interest" description="Disordered" evidence="1">
    <location>
        <begin position="95"/>
        <end position="177"/>
    </location>
</feature>
<evidence type="ECO:0000313" key="2">
    <source>
        <dbReference type="EMBL" id="KAK6971703.1"/>
    </source>
</evidence>
<accession>A0AAV9Z519</accession>
<protein>
    <submittedName>
        <fullName evidence="2">Uncharacterized protein</fullName>
    </submittedName>
</protein>
<feature type="compositionally biased region" description="Low complexity" evidence="1">
    <location>
        <begin position="8"/>
        <end position="33"/>
    </location>
</feature>
<dbReference type="AlphaFoldDB" id="A0AAV9Z519"/>
<dbReference type="Proteomes" id="UP001362999">
    <property type="component" value="Unassembled WGS sequence"/>
</dbReference>
<gene>
    <name evidence="2" type="ORF">R3P38DRAFT_3495969</name>
</gene>
<feature type="region of interest" description="Disordered" evidence="1">
    <location>
        <begin position="1"/>
        <end position="58"/>
    </location>
</feature>
<reference evidence="2 3" key="1">
    <citation type="journal article" date="2024" name="J Genomics">
        <title>Draft genome sequencing and assembly of Favolaschia claudopus CIRM-BRFM 2984 isolated from oak limbs.</title>
        <authorList>
            <person name="Navarro D."/>
            <person name="Drula E."/>
            <person name="Chaduli D."/>
            <person name="Cazenave R."/>
            <person name="Ahrendt S."/>
            <person name="Wang J."/>
            <person name="Lipzen A."/>
            <person name="Daum C."/>
            <person name="Barry K."/>
            <person name="Grigoriev I.V."/>
            <person name="Favel A."/>
            <person name="Rosso M.N."/>
            <person name="Martin F."/>
        </authorList>
    </citation>
    <scope>NUCLEOTIDE SEQUENCE [LARGE SCALE GENOMIC DNA]</scope>
    <source>
        <strain evidence="2 3">CIRM-BRFM 2984</strain>
    </source>
</reference>
<organism evidence="2 3">
    <name type="scientific">Favolaschia claudopus</name>
    <dbReference type="NCBI Taxonomy" id="2862362"/>
    <lineage>
        <taxon>Eukaryota</taxon>
        <taxon>Fungi</taxon>
        <taxon>Dikarya</taxon>
        <taxon>Basidiomycota</taxon>
        <taxon>Agaricomycotina</taxon>
        <taxon>Agaricomycetes</taxon>
        <taxon>Agaricomycetidae</taxon>
        <taxon>Agaricales</taxon>
        <taxon>Marasmiineae</taxon>
        <taxon>Mycenaceae</taxon>
        <taxon>Favolaschia</taxon>
    </lineage>
</organism>
<comment type="caution">
    <text evidence="2">The sequence shown here is derived from an EMBL/GenBank/DDBJ whole genome shotgun (WGS) entry which is preliminary data.</text>
</comment>
<keyword evidence="3" id="KW-1185">Reference proteome</keyword>